<name>A0AAE3YMS6_9ACTN</name>
<proteinExistence type="predicted"/>
<feature type="chain" id="PRO_5041898333" evidence="1">
    <location>
        <begin position="27"/>
        <end position="193"/>
    </location>
</feature>
<dbReference type="InterPro" id="IPR027576">
    <property type="entry name" value="Choice_anch_C_dom"/>
</dbReference>
<comment type="caution">
    <text evidence="3">The sequence shown here is derived from an EMBL/GenBank/DDBJ whole genome shotgun (WGS) entry which is preliminary data.</text>
</comment>
<dbReference type="Pfam" id="PF04862">
    <property type="entry name" value="DUF642"/>
    <property type="match status" value="1"/>
</dbReference>
<gene>
    <name evidence="3" type="ORF">J2S41_003431</name>
</gene>
<keyword evidence="1" id="KW-0732">Signal</keyword>
<evidence type="ECO:0000259" key="2">
    <source>
        <dbReference type="Pfam" id="PF04862"/>
    </source>
</evidence>
<dbReference type="NCBIfam" id="TIGR04362">
    <property type="entry name" value="choice_anch_C"/>
    <property type="match status" value="1"/>
</dbReference>
<dbReference type="InterPro" id="IPR006946">
    <property type="entry name" value="DGR2-like_dom"/>
</dbReference>
<feature type="domain" description="DUF642" evidence="2">
    <location>
        <begin position="32"/>
        <end position="181"/>
    </location>
</feature>
<feature type="signal peptide" evidence="1">
    <location>
        <begin position="1"/>
        <end position="26"/>
    </location>
</feature>
<protein>
    <submittedName>
        <fullName evidence="3">Choice-of-anchor C domain-containing protein</fullName>
    </submittedName>
</protein>
<dbReference type="Proteomes" id="UP001183643">
    <property type="component" value="Unassembled WGS sequence"/>
</dbReference>
<reference evidence="3" key="1">
    <citation type="submission" date="2023-07" db="EMBL/GenBank/DDBJ databases">
        <title>Sequencing the genomes of 1000 actinobacteria strains.</title>
        <authorList>
            <person name="Klenk H.-P."/>
        </authorList>
    </citation>
    <scope>NUCLEOTIDE SEQUENCE</scope>
    <source>
        <strain evidence="3">DSM 44707</strain>
    </source>
</reference>
<organism evidence="3 4">
    <name type="scientific">Catenuloplanes atrovinosus</name>
    <dbReference type="NCBI Taxonomy" id="137266"/>
    <lineage>
        <taxon>Bacteria</taxon>
        <taxon>Bacillati</taxon>
        <taxon>Actinomycetota</taxon>
        <taxon>Actinomycetes</taxon>
        <taxon>Micromonosporales</taxon>
        <taxon>Micromonosporaceae</taxon>
        <taxon>Catenuloplanes</taxon>
    </lineage>
</organism>
<sequence length="193" mass="19845">MSRRAAPVVAGALSVLVAAAPAPATAGAFWDSFEEPPAPAGGFHTYRQGAVAGPWTVIGGDVDLIGGGFWAAQHEAQSMDLNGTAAGAIRATFRTTLAATYRVGFRLAGNPSGGPAVKTGVAGIDGQERLELAFDTTGRTTTTMGYAEQWFTFRATRAETSVEFVSTTPGAHGPVLDNVLIQPCTITDCTAGQ</sequence>
<dbReference type="AlphaFoldDB" id="A0AAE3YMS6"/>
<evidence type="ECO:0000313" key="3">
    <source>
        <dbReference type="EMBL" id="MDR7276653.1"/>
    </source>
</evidence>
<evidence type="ECO:0000313" key="4">
    <source>
        <dbReference type="Proteomes" id="UP001183643"/>
    </source>
</evidence>
<keyword evidence="4" id="KW-1185">Reference proteome</keyword>
<evidence type="ECO:0000256" key="1">
    <source>
        <dbReference type="SAM" id="SignalP"/>
    </source>
</evidence>
<accession>A0AAE3YMS6</accession>
<dbReference type="EMBL" id="JAVDYB010000001">
    <property type="protein sequence ID" value="MDR7276653.1"/>
    <property type="molecule type" value="Genomic_DNA"/>
</dbReference>
<dbReference type="RefSeq" id="WP_310368874.1">
    <property type="nucleotide sequence ID" value="NZ_JAVDYB010000001.1"/>
</dbReference>